<keyword evidence="6 8" id="KW-1133">Transmembrane helix</keyword>
<name>A0A1C4CBK7_BACTU</name>
<reference evidence="9 10" key="1">
    <citation type="submission" date="2016-08" db="EMBL/GenBank/DDBJ databases">
        <authorList>
            <person name="Seilhamer J.J."/>
        </authorList>
    </citation>
    <scope>NUCLEOTIDE SEQUENCE [LARGE SCALE GENOMIC DNA]</scope>
    <source>
        <strain evidence="9 10">IEBC_T61001</strain>
    </source>
</reference>
<feature type="transmembrane region" description="Helical" evidence="8">
    <location>
        <begin position="256"/>
        <end position="282"/>
    </location>
</feature>
<feature type="transmembrane region" description="Helical" evidence="8">
    <location>
        <begin position="63"/>
        <end position="90"/>
    </location>
</feature>
<dbReference type="PIRSF" id="PIRSF006603">
    <property type="entry name" value="DinF"/>
    <property type="match status" value="1"/>
</dbReference>
<organism evidence="9 10">
    <name type="scientific">Bacillus thuringiensis</name>
    <dbReference type="NCBI Taxonomy" id="1428"/>
    <lineage>
        <taxon>Bacteria</taxon>
        <taxon>Bacillati</taxon>
        <taxon>Bacillota</taxon>
        <taxon>Bacilli</taxon>
        <taxon>Bacillales</taxon>
        <taxon>Bacillaceae</taxon>
        <taxon>Bacillus</taxon>
        <taxon>Bacillus cereus group</taxon>
    </lineage>
</organism>
<feature type="transmembrane region" description="Helical" evidence="8">
    <location>
        <begin position="102"/>
        <end position="128"/>
    </location>
</feature>
<feature type="transmembrane region" description="Helical" evidence="8">
    <location>
        <begin position="208"/>
        <end position="230"/>
    </location>
</feature>
<dbReference type="GeneID" id="51133307"/>
<comment type="subcellular location">
    <subcellularLocation>
        <location evidence="1">Cell membrane</location>
        <topology evidence="1">Multi-pass membrane protein</topology>
    </subcellularLocation>
</comment>
<accession>A0A1C4CBK7</accession>
<evidence type="ECO:0000256" key="1">
    <source>
        <dbReference type="ARBA" id="ARBA00004651"/>
    </source>
</evidence>
<keyword evidence="4" id="KW-1003">Cell membrane</keyword>
<dbReference type="NCBIfam" id="TIGR00797">
    <property type="entry name" value="matE"/>
    <property type="match status" value="1"/>
</dbReference>
<dbReference type="InterPro" id="IPR002528">
    <property type="entry name" value="MATE_fam"/>
</dbReference>
<evidence type="ECO:0000313" key="10">
    <source>
        <dbReference type="Proteomes" id="UP000195991"/>
    </source>
</evidence>
<feature type="transmembrane region" description="Helical" evidence="8">
    <location>
        <begin position="403"/>
        <end position="425"/>
    </location>
</feature>
<evidence type="ECO:0000256" key="5">
    <source>
        <dbReference type="ARBA" id="ARBA00022692"/>
    </source>
</evidence>
<evidence type="ECO:0000256" key="6">
    <source>
        <dbReference type="ARBA" id="ARBA00022989"/>
    </source>
</evidence>
<feature type="transmembrane region" description="Helical" evidence="8">
    <location>
        <begin position="31"/>
        <end position="57"/>
    </location>
</feature>
<keyword evidence="3" id="KW-0813">Transport</keyword>
<dbReference type="InterPro" id="IPR048279">
    <property type="entry name" value="MdtK-like"/>
</dbReference>
<gene>
    <name evidence="9" type="ORF">BTT61001_01703</name>
</gene>
<dbReference type="InterPro" id="IPR052031">
    <property type="entry name" value="Membrane_Transporter-Flippase"/>
</dbReference>
<evidence type="ECO:0000256" key="7">
    <source>
        <dbReference type="ARBA" id="ARBA00023136"/>
    </source>
</evidence>
<dbReference type="PANTHER" id="PTHR43549:SF3">
    <property type="entry name" value="MULTIDRUG RESISTANCE PROTEIN YPNP-RELATED"/>
    <property type="match status" value="1"/>
</dbReference>
<sequence length="469" mass="51773">MKPPTDNNKEGAESHKLESESKPIWKSMSMFLVPLLLSNVLQSIGQLFGMVVVGRWLGVNDLAAISAFFPLFFLLVSFVIGIGSGSSILIGQAFGAKNEDRLKAIVGTTLTFTFIIGVVLAIIGSIFAMDIMRLMGTPENIIDISVHYARILFISMPVLFLYFAYTTFMRGTGDSKTPFYFLIVSTALNMILLPILIFGWLGAPKLDVYGAAYASVISTVITFIVMLVYLKKKNHPLQLDSTVRKYLRMDRELLKLLLRLGIPASINMILVSLSEIAVIAFVNRYGSDATAAYGVVNQVASYVQMPAVSLGITVSIFAAQSIGANQFDRLQKVVKAGIIMNYVIGGVLISLIYLFSRDILSLFLTSQTTIEIAHSLVMITLWSYLIFGHAQIISATMRASGTVLWPTVIGVVSIWLVEVPVAYYLSYHTSLGIEGIWIGYPAAFIVSLILQYAYYKLSWQKKRITRLVS</sequence>
<dbReference type="PANTHER" id="PTHR43549">
    <property type="entry name" value="MULTIDRUG RESISTANCE PROTEIN YPNP-RELATED"/>
    <property type="match status" value="1"/>
</dbReference>
<evidence type="ECO:0000256" key="8">
    <source>
        <dbReference type="SAM" id="Phobius"/>
    </source>
</evidence>
<dbReference type="CDD" id="cd13138">
    <property type="entry name" value="MATE_yoeA_like"/>
    <property type="match status" value="1"/>
</dbReference>
<feature type="transmembrane region" description="Helical" evidence="8">
    <location>
        <begin position="336"/>
        <end position="356"/>
    </location>
</feature>
<dbReference type="EMBL" id="FMBI01000027">
    <property type="protein sequence ID" value="SCC16511.1"/>
    <property type="molecule type" value="Genomic_DNA"/>
</dbReference>
<evidence type="ECO:0000256" key="2">
    <source>
        <dbReference type="ARBA" id="ARBA00010199"/>
    </source>
</evidence>
<comment type="similarity">
    <text evidence="2">Belongs to the multi antimicrobial extrusion (MATE) (TC 2.A.66.1) family.</text>
</comment>
<dbReference type="GO" id="GO:0015297">
    <property type="term" value="F:antiporter activity"/>
    <property type="evidence" value="ECO:0007669"/>
    <property type="project" value="InterPro"/>
</dbReference>
<feature type="transmembrane region" description="Helical" evidence="8">
    <location>
        <begin position="437"/>
        <end position="455"/>
    </location>
</feature>
<dbReference type="GO" id="GO:0005886">
    <property type="term" value="C:plasma membrane"/>
    <property type="evidence" value="ECO:0007669"/>
    <property type="project" value="UniProtKB-SubCell"/>
</dbReference>
<evidence type="ECO:0000256" key="3">
    <source>
        <dbReference type="ARBA" id="ARBA00022448"/>
    </source>
</evidence>
<dbReference type="GO" id="GO:0042910">
    <property type="term" value="F:xenobiotic transmembrane transporter activity"/>
    <property type="evidence" value="ECO:0007669"/>
    <property type="project" value="InterPro"/>
</dbReference>
<dbReference type="Pfam" id="PF01554">
    <property type="entry name" value="MatE"/>
    <property type="match status" value="2"/>
</dbReference>
<dbReference type="Proteomes" id="UP000195991">
    <property type="component" value="Unassembled WGS sequence"/>
</dbReference>
<feature type="transmembrane region" description="Helical" evidence="8">
    <location>
        <begin position="180"/>
        <end position="202"/>
    </location>
</feature>
<dbReference type="AlphaFoldDB" id="A0A1C4CBK7"/>
<evidence type="ECO:0000313" key="9">
    <source>
        <dbReference type="EMBL" id="SCC16511.1"/>
    </source>
</evidence>
<protein>
    <submittedName>
        <fullName evidence="9">Na+ driven multidrug efflux pump</fullName>
    </submittedName>
</protein>
<keyword evidence="7 8" id="KW-0472">Membrane</keyword>
<keyword evidence="5 8" id="KW-0812">Transmembrane</keyword>
<proteinExistence type="inferred from homology"/>
<feature type="transmembrane region" description="Helical" evidence="8">
    <location>
        <begin position="302"/>
        <end position="324"/>
    </location>
</feature>
<dbReference type="RefSeq" id="WP_000804152.1">
    <property type="nucleotide sequence ID" value="NZ_FMBI01000027.1"/>
</dbReference>
<feature type="transmembrane region" description="Helical" evidence="8">
    <location>
        <begin position="148"/>
        <end position="168"/>
    </location>
</feature>
<evidence type="ECO:0000256" key="4">
    <source>
        <dbReference type="ARBA" id="ARBA00022475"/>
    </source>
</evidence>
<feature type="transmembrane region" description="Helical" evidence="8">
    <location>
        <begin position="376"/>
        <end position="396"/>
    </location>
</feature>